<sequence>MENNFQPADLVVIANALEYYRDYMMQDIELSADHPNIARYFRRCAEDANKVLQSVRAELGLPEKPWKYADAVAQTAQEIEGSCDGCMHIDCERDERPCSDCCRLNRVDRYEQEDPTLADVFPELHGGKDADHET</sequence>
<dbReference type="RefSeq" id="WP_007047199.1">
    <property type="nucleotide sequence ID" value="NZ_GG704769.1"/>
</dbReference>
<accession>D1PNA4</accession>
<dbReference type="HOGENOM" id="CLU_1895112_0_0_9"/>
<evidence type="ECO:0000313" key="1">
    <source>
        <dbReference type="EMBL" id="EFB76039.1"/>
    </source>
</evidence>
<organism evidence="1 2">
    <name type="scientific">Subdoligranulum variabile DSM 15176</name>
    <dbReference type="NCBI Taxonomy" id="411471"/>
    <lineage>
        <taxon>Bacteria</taxon>
        <taxon>Bacillati</taxon>
        <taxon>Bacillota</taxon>
        <taxon>Clostridia</taxon>
        <taxon>Eubacteriales</taxon>
        <taxon>Oscillospiraceae</taxon>
        <taxon>Subdoligranulum</taxon>
    </lineage>
</organism>
<dbReference type="STRING" id="411471.SUBVAR_05823"/>
<reference evidence="1" key="1">
    <citation type="submission" date="2009-12" db="EMBL/GenBank/DDBJ databases">
        <authorList>
            <person name="Weinstock G."/>
            <person name="Sodergren E."/>
            <person name="Clifton S."/>
            <person name="Fulton L."/>
            <person name="Fulton B."/>
            <person name="Courtney L."/>
            <person name="Fronick C."/>
            <person name="Harrison M."/>
            <person name="Strong C."/>
            <person name="Farmer C."/>
            <person name="Delahaunty K."/>
            <person name="Markovic C."/>
            <person name="Hall O."/>
            <person name="Minx P."/>
            <person name="Tomlinson C."/>
            <person name="Mitreva M."/>
            <person name="Nelson J."/>
            <person name="Hou S."/>
            <person name="Wollam A."/>
            <person name="Pepin K.H."/>
            <person name="Johnson M."/>
            <person name="Bhonagiri V."/>
            <person name="Nash W.E."/>
            <person name="Warren W."/>
            <person name="Chinwalla A."/>
            <person name="Mardis E.R."/>
            <person name="Wilson R.K."/>
        </authorList>
    </citation>
    <scope>NUCLEOTIDE SEQUENCE [LARGE SCALE GENOMIC DNA]</scope>
    <source>
        <strain evidence="1">DSM 15176</strain>
    </source>
</reference>
<dbReference type="EMBL" id="ACBY02000023">
    <property type="protein sequence ID" value="EFB76039.1"/>
    <property type="molecule type" value="Genomic_DNA"/>
</dbReference>
<gene>
    <name evidence="1" type="ORF">SUBVAR_05823</name>
</gene>
<keyword evidence="2" id="KW-1185">Reference proteome</keyword>
<protein>
    <submittedName>
        <fullName evidence="1">Uncharacterized protein</fullName>
    </submittedName>
</protein>
<name>D1PNA4_9FIRM</name>
<dbReference type="AlphaFoldDB" id="D1PNA4"/>
<proteinExistence type="predicted"/>
<dbReference type="Proteomes" id="UP000003438">
    <property type="component" value="Unassembled WGS sequence"/>
</dbReference>
<evidence type="ECO:0000313" key="2">
    <source>
        <dbReference type="Proteomes" id="UP000003438"/>
    </source>
</evidence>
<comment type="caution">
    <text evidence="1">The sequence shown here is derived from an EMBL/GenBank/DDBJ whole genome shotgun (WGS) entry which is preliminary data.</text>
</comment>